<dbReference type="AlphaFoldDB" id="A0A0L8C5X7"/>
<dbReference type="SUPFAM" id="SSF56300">
    <property type="entry name" value="Metallo-dependent phosphatases"/>
    <property type="match status" value="1"/>
</dbReference>
<dbReference type="Pfam" id="PF12850">
    <property type="entry name" value="Metallophos_2"/>
    <property type="match status" value="1"/>
</dbReference>
<comment type="similarity">
    <text evidence="1">Belongs to the metallophosphoesterase superfamily. YfcE family.</text>
</comment>
<feature type="domain" description="Calcineurin-like phosphoesterase" evidence="2">
    <location>
        <begin position="1"/>
        <end position="181"/>
    </location>
</feature>
<dbReference type="Proteomes" id="UP000037425">
    <property type="component" value="Unassembled WGS sequence"/>
</dbReference>
<dbReference type="Gene3D" id="3.60.21.10">
    <property type="match status" value="1"/>
</dbReference>
<dbReference type="PANTHER" id="PTHR42850:SF2">
    <property type="entry name" value="BLL5683 PROTEIN"/>
    <property type="match status" value="1"/>
</dbReference>
<protein>
    <submittedName>
        <fullName evidence="3">Metallophosphoesterase</fullName>
    </submittedName>
</protein>
<dbReference type="PATRIC" id="fig|106592.7.peg.237"/>
<name>A0A0L8C5X7_ENSAD</name>
<accession>A0A0L8C5X7</accession>
<dbReference type="RefSeq" id="WP_053247007.1">
    <property type="nucleotide sequence ID" value="NZ_LGAP01000001.1"/>
</dbReference>
<comment type="caution">
    <text evidence="3">The sequence shown here is derived from an EMBL/GenBank/DDBJ whole genome shotgun (WGS) entry which is preliminary data.</text>
</comment>
<evidence type="ECO:0000313" key="3">
    <source>
        <dbReference type="EMBL" id="KOF22184.1"/>
    </source>
</evidence>
<dbReference type="PANTHER" id="PTHR42850">
    <property type="entry name" value="METALLOPHOSPHOESTERASE"/>
    <property type="match status" value="1"/>
</dbReference>
<dbReference type="InterPro" id="IPR011152">
    <property type="entry name" value="Pesterase_MJ0912"/>
</dbReference>
<dbReference type="InterPro" id="IPR050126">
    <property type="entry name" value="Ap4A_hydrolase"/>
</dbReference>
<sequence length="247" mass="26493">MKVAIISDIHGNDLALEAVLADIDALGITDIVNLGDHVSGPLNAARTADILMARNIPAIAGNHDRYLLTIDPADMGLSDRAAHGELQPRHLDWLATLPATLVYRDALFLCHGTPASDETYWLEALTADGVVHLAARSAIEAFATGIEQPVILCGHTHIPRAIRLADGRLVVNPGSVGCPGYDDDRPVAHKVEVGSPDARYAVVENAGNDWSVTFRTIPYDHKAMSMLAAERNRLQWAEALATGFLSA</sequence>
<evidence type="ECO:0000256" key="1">
    <source>
        <dbReference type="ARBA" id="ARBA00008950"/>
    </source>
</evidence>
<evidence type="ECO:0000313" key="4">
    <source>
        <dbReference type="Proteomes" id="UP000037425"/>
    </source>
</evidence>
<dbReference type="GO" id="GO:0005737">
    <property type="term" value="C:cytoplasm"/>
    <property type="evidence" value="ECO:0007669"/>
    <property type="project" value="TreeGrafter"/>
</dbReference>
<dbReference type="EMBL" id="LGAP01000001">
    <property type="protein sequence ID" value="KOF22184.1"/>
    <property type="molecule type" value="Genomic_DNA"/>
</dbReference>
<organism evidence="3 4">
    <name type="scientific">Ensifer adhaerens</name>
    <name type="common">Sinorhizobium morelense</name>
    <dbReference type="NCBI Taxonomy" id="106592"/>
    <lineage>
        <taxon>Bacteria</taxon>
        <taxon>Pseudomonadati</taxon>
        <taxon>Pseudomonadota</taxon>
        <taxon>Alphaproteobacteria</taxon>
        <taxon>Hyphomicrobiales</taxon>
        <taxon>Rhizobiaceae</taxon>
        <taxon>Sinorhizobium/Ensifer group</taxon>
        <taxon>Ensifer</taxon>
    </lineage>
</organism>
<gene>
    <name evidence="3" type="ORF">AC244_01100</name>
</gene>
<dbReference type="InterPro" id="IPR029052">
    <property type="entry name" value="Metallo-depent_PP-like"/>
</dbReference>
<dbReference type="GO" id="GO:0016791">
    <property type="term" value="F:phosphatase activity"/>
    <property type="evidence" value="ECO:0007669"/>
    <property type="project" value="TreeGrafter"/>
</dbReference>
<reference evidence="4" key="1">
    <citation type="submission" date="2015-07" db="EMBL/GenBank/DDBJ databases">
        <title>Whole genome sequence of an Ensifer adhaerens strain isolated from a cave pool in the Wind Cave National Park.</title>
        <authorList>
            <person name="Eng W.W.H."/>
            <person name="Gan H.M."/>
            <person name="Barton H.A."/>
            <person name="Savka M.A."/>
        </authorList>
    </citation>
    <scope>NUCLEOTIDE SEQUENCE [LARGE SCALE GENOMIC DNA]</scope>
    <source>
        <strain evidence="4">SD006</strain>
    </source>
</reference>
<dbReference type="PIRSF" id="PIRSF000883">
    <property type="entry name" value="Pesterase_MJ0912"/>
    <property type="match status" value="1"/>
</dbReference>
<dbReference type="OrthoDB" id="9813918at2"/>
<proteinExistence type="inferred from homology"/>
<evidence type="ECO:0000259" key="2">
    <source>
        <dbReference type="Pfam" id="PF12850"/>
    </source>
</evidence>
<dbReference type="InterPro" id="IPR024654">
    <property type="entry name" value="Calcineurin-like_PHP_lpxH"/>
</dbReference>